<proteinExistence type="predicted"/>
<dbReference type="InterPro" id="IPR039564">
    <property type="entry name" value="Peptidase_C39-like"/>
</dbReference>
<evidence type="ECO:0000313" key="4">
    <source>
        <dbReference type="Proteomes" id="UP000321793"/>
    </source>
</evidence>
<feature type="signal peptide" evidence="1">
    <location>
        <begin position="1"/>
        <end position="32"/>
    </location>
</feature>
<evidence type="ECO:0000313" key="3">
    <source>
        <dbReference type="EMBL" id="GEQ12265.1"/>
    </source>
</evidence>
<dbReference type="Pfam" id="PF13529">
    <property type="entry name" value="Peptidase_C39_2"/>
    <property type="match status" value="1"/>
</dbReference>
<feature type="domain" description="Peptidase C39-like" evidence="2">
    <location>
        <begin position="36"/>
        <end position="180"/>
    </location>
</feature>
<reference evidence="3 4" key="1">
    <citation type="submission" date="2019-07" db="EMBL/GenBank/DDBJ databases">
        <title>Whole genome shotgun sequence of Knoellia locipacati NBRC 109775.</title>
        <authorList>
            <person name="Hosoyama A."/>
            <person name="Uohara A."/>
            <person name="Ohji S."/>
            <person name="Ichikawa N."/>
        </authorList>
    </citation>
    <scope>NUCLEOTIDE SEQUENCE [LARGE SCALE GENOMIC DNA]</scope>
    <source>
        <strain evidence="3 4">NBRC 109775</strain>
    </source>
</reference>
<dbReference type="AlphaFoldDB" id="A0A512SWI3"/>
<dbReference type="InterPro" id="IPR038765">
    <property type="entry name" value="Papain-like_cys_pep_sf"/>
</dbReference>
<dbReference type="EMBL" id="BKBA01000003">
    <property type="protein sequence ID" value="GEQ12265.1"/>
    <property type="molecule type" value="Genomic_DNA"/>
</dbReference>
<evidence type="ECO:0000259" key="2">
    <source>
        <dbReference type="Pfam" id="PF13529"/>
    </source>
</evidence>
<name>A0A512SWI3_9MICO</name>
<accession>A0A512SWI3</accession>
<dbReference type="Gene3D" id="3.90.70.10">
    <property type="entry name" value="Cysteine proteinases"/>
    <property type="match status" value="1"/>
</dbReference>
<dbReference type="Proteomes" id="UP000321793">
    <property type="component" value="Unassembled WGS sequence"/>
</dbReference>
<dbReference type="RefSeq" id="WP_186827877.1">
    <property type="nucleotide sequence ID" value="NZ_BAABDN010000001.1"/>
</dbReference>
<dbReference type="PROSITE" id="PS51318">
    <property type="entry name" value="TAT"/>
    <property type="match status" value="1"/>
</dbReference>
<feature type="chain" id="PRO_5022148762" description="Peptidase C39-like domain-containing protein" evidence="1">
    <location>
        <begin position="33"/>
        <end position="208"/>
    </location>
</feature>
<sequence>MSAIVSRRSLLVAGAGAGVGLVATVAAPAAQAAGTNYAYQEQSRYNYCSAASSRIALSSPILRRDASENRTVPSQNSLAESLNLDPYDGSASTTGLKDPTLIATVLNRRLGIASHANRYRFRISPSGTLYTDLQNKVRESISAGYPVVINMNQVDGDHFDGHYIAIVGYGPDRYQIADPYRASRNGVWRDKQDIVDWNKLNRFTWYGS</sequence>
<comment type="caution">
    <text evidence="3">The sequence shown here is derived from an EMBL/GenBank/DDBJ whole genome shotgun (WGS) entry which is preliminary data.</text>
</comment>
<protein>
    <recommendedName>
        <fullName evidence="2">Peptidase C39-like domain-containing protein</fullName>
    </recommendedName>
</protein>
<dbReference type="SUPFAM" id="SSF54001">
    <property type="entry name" value="Cysteine proteinases"/>
    <property type="match status" value="1"/>
</dbReference>
<keyword evidence="4" id="KW-1185">Reference proteome</keyword>
<keyword evidence="1" id="KW-0732">Signal</keyword>
<organism evidence="3 4">
    <name type="scientific">Knoellia locipacati</name>
    <dbReference type="NCBI Taxonomy" id="882824"/>
    <lineage>
        <taxon>Bacteria</taxon>
        <taxon>Bacillati</taxon>
        <taxon>Actinomycetota</taxon>
        <taxon>Actinomycetes</taxon>
        <taxon>Micrococcales</taxon>
        <taxon>Intrasporangiaceae</taxon>
        <taxon>Knoellia</taxon>
    </lineage>
</organism>
<evidence type="ECO:0000256" key="1">
    <source>
        <dbReference type="SAM" id="SignalP"/>
    </source>
</evidence>
<dbReference type="InterPro" id="IPR006311">
    <property type="entry name" value="TAT_signal"/>
</dbReference>
<gene>
    <name evidence="3" type="ORF">KLO01_03120</name>
</gene>